<feature type="compositionally biased region" description="Basic and acidic residues" evidence="1">
    <location>
        <begin position="80"/>
        <end position="90"/>
    </location>
</feature>
<evidence type="ECO:0000313" key="4">
    <source>
        <dbReference type="Proteomes" id="UP001165190"/>
    </source>
</evidence>
<evidence type="ECO:0000256" key="1">
    <source>
        <dbReference type="SAM" id="MobiDB-lite"/>
    </source>
</evidence>
<name>A0A9W7JAY2_HIBTR</name>
<reference evidence="3" key="1">
    <citation type="submission" date="2023-05" db="EMBL/GenBank/DDBJ databases">
        <title>Genome and transcriptome analyses reveal genes involved in the formation of fine ridges on petal epidermal cells in Hibiscus trionum.</title>
        <authorList>
            <person name="Koshimizu S."/>
            <person name="Masuda S."/>
            <person name="Ishii T."/>
            <person name="Shirasu K."/>
            <person name="Hoshino A."/>
            <person name="Arita M."/>
        </authorList>
    </citation>
    <scope>NUCLEOTIDE SEQUENCE</scope>
    <source>
        <strain evidence="3">Hamamatsu line</strain>
    </source>
</reference>
<dbReference type="EMBL" id="BSYR01000061">
    <property type="protein sequence ID" value="GMJ12006.1"/>
    <property type="molecule type" value="Genomic_DNA"/>
</dbReference>
<dbReference type="PANTHER" id="PTHR33143">
    <property type="entry name" value="F16F4.1 PROTEIN-RELATED"/>
    <property type="match status" value="1"/>
</dbReference>
<dbReference type="Proteomes" id="UP001165190">
    <property type="component" value="Unassembled WGS sequence"/>
</dbReference>
<gene>
    <name evidence="3" type="ORF">HRI_004869800</name>
</gene>
<dbReference type="OrthoDB" id="1518325at2759"/>
<dbReference type="AlphaFoldDB" id="A0A9W7JAY2"/>
<proteinExistence type="predicted"/>
<feature type="region of interest" description="Disordered" evidence="1">
    <location>
        <begin position="1"/>
        <end position="45"/>
    </location>
</feature>
<dbReference type="GO" id="GO:0005634">
    <property type="term" value="C:nucleus"/>
    <property type="evidence" value="ECO:0007669"/>
    <property type="project" value="TreeGrafter"/>
</dbReference>
<feature type="domain" description="VQ" evidence="2">
    <location>
        <begin position="61"/>
        <end position="85"/>
    </location>
</feature>
<dbReference type="InterPro" id="IPR008889">
    <property type="entry name" value="VQ"/>
</dbReference>
<organism evidence="3 4">
    <name type="scientific">Hibiscus trionum</name>
    <name type="common">Flower of an hour</name>
    <dbReference type="NCBI Taxonomy" id="183268"/>
    <lineage>
        <taxon>Eukaryota</taxon>
        <taxon>Viridiplantae</taxon>
        <taxon>Streptophyta</taxon>
        <taxon>Embryophyta</taxon>
        <taxon>Tracheophyta</taxon>
        <taxon>Spermatophyta</taxon>
        <taxon>Magnoliopsida</taxon>
        <taxon>eudicotyledons</taxon>
        <taxon>Gunneridae</taxon>
        <taxon>Pentapetalae</taxon>
        <taxon>rosids</taxon>
        <taxon>malvids</taxon>
        <taxon>Malvales</taxon>
        <taxon>Malvaceae</taxon>
        <taxon>Malvoideae</taxon>
        <taxon>Hibiscus</taxon>
    </lineage>
</organism>
<dbReference type="PANTHER" id="PTHR33143:SF63">
    <property type="entry name" value="F16F4.1 PROTEIN"/>
    <property type="match status" value="1"/>
</dbReference>
<protein>
    <recommendedName>
        <fullName evidence="2">VQ domain-containing protein</fullName>
    </recommendedName>
</protein>
<dbReference type="InterPro" id="IPR039607">
    <property type="entry name" value="VQ_8/17/18/20/21/25"/>
</dbReference>
<evidence type="ECO:0000313" key="3">
    <source>
        <dbReference type="EMBL" id="GMJ12006.1"/>
    </source>
</evidence>
<feature type="region of interest" description="Disordered" evidence="1">
    <location>
        <begin position="78"/>
        <end position="102"/>
    </location>
</feature>
<dbReference type="Pfam" id="PF05678">
    <property type="entry name" value="VQ"/>
    <property type="match status" value="1"/>
</dbReference>
<evidence type="ECO:0000259" key="2">
    <source>
        <dbReference type="Pfam" id="PF05678"/>
    </source>
</evidence>
<keyword evidence="4" id="KW-1185">Reference proteome</keyword>
<accession>A0A9W7JAY2</accession>
<comment type="caution">
    <text evidence="3">The sequence shown here is derived from an EMBL/GenBank/DDBJ whole genome shotgun (WGS) entry which is preliminary data.</text>
</comment>
<sequence>MGSESREINNSIGGGKLQGPRPSALRVGGNASSTAMIKKSSHSNRNRISKVIKPVVIYLRSPKIIHVRPEEFMSIVQRLTGKDSTNESRNKPASASPAEYDEPITLFDADDQVLGMSPTPLHFLACVQK</sequence>